<evidence type="ECO:0000259" key="3">
    <source>
        <dbReference type="Pfam" id="PF13359"/>
    </source>
</evidence>
<dbReference type="EMBL" id="AWSO01002204">
    <property type="protein sequence ID" value="ESK81843.1"/>
    <property type="molecule type" value="Genomic_DNA"/>
</dbReference>
<dbReference type="STRING" id="1381753.V2W4V6"/>
<feature type="domain" description="DDE Tnp4" evidence="3">
    <location>
        <begin position="4"/>
        <end position="56"/>
    </location>
</feature>
<reference evidence="4 5" key="1">
    <citation type="journal article" date="2014" name="BMC Genomics">
        <title>Genome and secretome analysis of the hemibiotrophic fungal pathogen, Moniliophthora roreri, which causes frosty pod rot disease of cacao: mechanisms of the biotrophic and necrotrophic phases.</title>
        <authorList>
            <person name="Meinhardt L.W."/>
            <person name="Costa G.G.L."/>
            <person name="Thomazella D.P.T."/>
            <person name="Teixeira P.J.P.L."/>
            <person name="Carazzolle M.F."/>
            <person name="Schuster S.C."/>
            <person name="Carlson J.E."/>
            <person name="Guiltinan M.J."/>
            <person name="Mieczkowski P."/>
            <person name="Farmer A."/>
            <person name="Ramaraj T."/>
            <person name="Crozier J."/>
            <person name="Davis R.E."/>
            <person name="Shao J."/>
            <person name="Melnick R.L."/>
            <person name="Pereira G.A.G."/>
            <person name="Bailey B.A."/>
        </authorList>
    </citation>
    <scope>NUCLEOTIDE SEQUENCE [LARGE SCALE GENOMIC DNA]</scope>
    <source>
        <strain evidence="4 5">MCA 2997</strain>
    </source>
</reference>
<sequence length="71" mass="8247">PKDHEELFNLQHAQARNVVEHIFGIFKQRFSLMEAAPEYSQKTQAQLIAAFCAIHNFICIQNPCEKELPTY</sequence>
<dbReference type="InterPro" id="IPR027806">
    <property type="entry name" value="HARBI1_dom"/>
</dbReference>
<keyword evidence="2" id="KW-0479">Metal-binding</keyword>
<evidence type="ECO:0000256" key="2">
    <source>
        <dbReference type="ARBA" id="ARBA00022723"/>
    </source>
</evidence>
<comment type="cofactor">
    <cofactor evidence="1">
        <name>a divalent metal cation</name>
        <dbReference type="ChEBI" id="CHEBI:60240"/>
    </cofactor>
</comment>
<evidence type="ECO:0000256" key="1">
    <source>
        <dbReference type="ARBA" id="ARBA00001968"/>
    </source>
</evidence>
<name>V2W4V6_MONRO</name>
<dbReference type="OrthoDB" id="1681765at2759"/>
<organism evidence="4 5">
    <name type="scientific">Moniliophthora roreri (strain MCA 2997)</name>
    <name type="common">Cocoa frosty pod rot fungus</name>
    <name type="synonym">Crinipellis roreri</name>
    <dbReference type="NCBI Taxonomy" id="1381753"/>
    <lineage>
        <taxon>Eukaryota</taxon>
        <taxon>Fungi</taxon>
        <taxon>Dikarya</taxon>
        <taxon>Basidiomycota</taxon>
        <taxon>Agaricomycotina</taxon>
        <taxon>Agaricomycetes</taxon>
        <taxon>Agaricomycetidae</taxon>
        <taxon>Agaricales</taxon>
        <taxon>Marasmiineae</taxon>
        <taxon>Marasmiaceae</taxon>
        <taxon>Moniliophthora</taxon>
    </lineage>
</organism>
<protein>
    <recommendedName>
        <fullName evidence="3">DDE Tnp4 domain-containing protein</fullName>
    </recommendedName>
</protein>
<keyword evidence="5" id="KW-1185">Reference proteome</keyword>
<evidence type="ECO:0000313" key="4">
    <source>
        <dbReference type="EMBL" id="ESK81843.1"/>
    </source>
</evidence>
<comment type="caution">
    <text evidence="4">The sequence shown here is derived from an EMBL/GenBank/DDBJ whole genome shotgun (WGS) entry which is preliminary data.</text>
</comment>
<dbReference type="Pfam" id="PF13359">
    <property type="entry name" value="DDE_Tnp_4"/>
    <property type="match status" value="1"/>
</dbReference>
<dbReference type="AlphaFoldDB" id="V2W4V6"/>
<evidence type="ECO:0000313" key="5">
    <source>
        <dbReference type="Proteomes" id="UP000017559"/>
    </source>
</evidence>
<gene>
    <name evidence="4" type="ORF">Moror_9634</name>
</gene>
<dbReference type="KEGG" id="mrr:Moror_9634"/>
<accession>V2W4V6</accession>
<dbReference type="HOGENOM" id="CLU_183425_1_0_1"/>
<dbReference type="GO" id="GO:0046872">
    <property type="term" value="F:metal ion binding"/>
    <property type="evidence" value="ECO:0007669"/>
    <property type="project" value="UniProtKB-KW"/>
</dbReference>
<proteinExistence type="predicted"/>
<feature type="non-terminal residue" evidence="4">
    <location>
        <position position="1"/>
    </location>
</feature>
<dbReference type="Proteomes" id="UP000017559">
    <property type="component" value="Unassembled WGS sequence"/>
</dbReference>